<gene>
    <name evidence="2" type="ORF">NSK_001983</name>
</gene>
<sequence>MMFANLFGGSRKDILDTEGWRRKRNYDEIEKVFESDREEQDHEEEREPTWTDDVRGARRKAGRMDLIDVWSTLEEPRESEVLGGNEGKKGEKGKEVRSEMVEVVVEAEDMGLGMLGMMTAVEKETAGARREEEDVEEEPEEDVSEDALLKTLLRAVKVAKESREHPAGSVDISIAMEEKEEEGEEKSLDLLGHHTQFFQPTQKEAGRRASPIQDLLRGFRGVLGGRRSAPSSAPLPCFRELIEALSTTQADRLEDSARQIAHELRKVQESLRIRLPYQLGALRRASEEQRREMQAEEERRSEGGGVGLERMEDRGATGGAPRPDEAFEAEMRRGNQSVDQVLALSEATGQLKTYAHEYVNRNEAMLAEKDAWIQTWRAKLETQDTEVRRGKEELHAMDRQVEELVRQQAGAPSGPASPPPSPPSSLALVTSLLDLIRAPSGHDMVQARSAQAEQLESMERKRQRVATNLRLVESFVALSRALIQQGKARVSAQVVGIEQEIADVQAKLQENLRTEVVGAAARLQQVLEFYETRKERAGKSAKFREHELRQHTSLFGQDTPTETLRLEACVKELRRVVEHSSLAIEHAMHRNQVFWSRVEKALPEPVARALGCVFEQHMTDPRTVNGDASSHSHSTGTLRRAYSPHTPSLSAVAAVAAATTLAGNGNPPEDGLPSFIREHSGEREGKTALARVVAEGAAASQQEEEKQAASRERTRRKDGEEEVVMGVTVGGGGEAQREMGAR</sequence>
<name>A0A4D9DBQ3_9STRA</name>
<evidence type="ECO:0000313" key="3">
    <source>
        <dbReference type="Proteomes" id="UP000355283"/>
    </source>
</evidence>
<feature type="compositionally biased region" description="Basic and acidic residues" evidence="1">
    <location>
        <begin position="284"/>
        <end position="302"/>
    </location>
</feature>
<proteinExistence type="predicted"/>
<dbReference type="AlphaFoldDB" id="A0A4D9DBQ3"/>
<feature type="compositionally biased region" description="Basic and acidic residues" evidence="1">
    <location>
        <begin position="703"/>
        <end position="719"/>
    </location>
</feature>
<feature type="compositionally biased region" description="Low complexity" evidence="1">
    <location>
        <begin position="688"/>
        <end position="701"/>
    </location>
</feature>
<keyword evidence="3" id="KW-1185">Reference proteome</keyword>
<feature type="region of interest" description="Disordered" evidence="1">
    <location>
        <begin position="661"/>
        <end position="742"/>
    </location>
</feature>
<evidence type="ECO:0000313" key="2">
    <source>
        <dbReference type="EMBL" id="TFJ86895.1"/>
    </source>
</evidence>
<organism evidence="2 3">
    <name type="scientific">Nannochloropsis salina CCMP1776</name>
    <dbReference type="NCBI Taxonomy" id="1027361"/>
    <lineage>
        <taxon>Eukaryota</taxon>
        <taxon>Sar</taxon>
        <taxon>Stramenopiles</taxon>
        <taxon>Ochrophyta</taxon>
        <taxon>Eustigmatophyceae</taxon>
        <taxon>Eustigmatales</taxon>
        <taxon>Monodopsidaceae</taxon>
        <taxon>Microchloropsis</taxon>
        <taxon>Microchloropsis salina</taxon>
    </lineage>
</organism>
<evidence type="ECO:0000256" key="1">
    <source>
        <dbReference type="SAM" id="MobiDB-lite"/>
    </source>
</evidence>
<comment type="caution">
    <text evidence="2">The sequence shown here is derived from an EMBL/GenBank/DDBJ whole genome shotgun (WGS) entry which is preliminary data.</text>
</comment>
<dbReference type="OrthoDB" id="10505763at2759"/>
<feature type="region of interest" description="Disordered" evidence="1">
    <location>
        <begin position="284"/>
        <end position="324"/>
    </location>
</feature>
<reference evidence="2 3" key="1">
    <citation type="submission" date="2019-01" db="EMBL/GenBank/DDBJ databases">
        <title>Nuclear Genome Assembly of the Microalgal Biofuel strain Nannochloropsis salina CCMP1776.</title>
        <authorList>
            <person name="Hovde B."/>
        </authorList>
    </citation>
    <scope>NUCLEOTIDE SEQUENCE [LARGE SCALE GENOMIC DNA]</scope>
    <source>
        <strain evidence="2 3">CCMP1776</strain>
    </source>
</reference>
<dbReference type="Proteomes" id="UP000355283">
    <property type="component" value="Unassembled WGS sequence"/>
</dbReference>
<feature type="region of interest" description="Disordered" evidence="1">
    <location>
        <begin position="75"/>
        <end position="97"/>
    </location>
</feature>
<feature type="compositionally biased region" description="Acidic residues" evidence="1">
    <location>
        <begin position="133"/>
        <end position="145"/>
    </location>
</feature>
<accession>A0A4D9DBQ3</accession>
<feature type="compositionally biased region" description="Basic and acidic residues" evidence="1">
    <location>
        <begin position="676"/>
        <end position="686"/>
    </location>
</feature>
<feature type="compositionally biased region" description="Polar residues" evidence="1">
    <location>
        <begin position="626"/>
        <end position="637"/>
    </location>
</feature>
<protein>
    <submittedName>
        <fullName evidence="2">Uncharacterized protein</fullName>
    </submittedName>
</protein>
<feature type="region of interest" description="Disordered" evidence="1">
    <location>
        <begin position="621"/>
        <end position="643"/>
    </location>
</feature>
<dbReference type="EMBL" id="SDOX01000007">
    <property type="protein sequence ID" value="TFJ86895.1"/>
    <property type="molecule type" value="Genomic_DNA"/>
</dbReference>
<feature type="region of interest" description="Disordered" evidence="1">
    <location>
        <begin position="125"/>
        <end position="146"/>
    </location>
</feature>
<feature type="region of interest" description="Disordered" evidence="1">
    <location>
        <begin position="32"/>
        <end position="53"/>
    </location>
</feature>